<comment type="caution">
    <text evidence="7">Lacks conserved residue(s) required for the propagation of feature annotation.</text>
</comment>
<feature type="transmembrane region" description="Helical" evidence="7">
    <location>
        <begin position="205"/>
        <end position="226"/>
    </location>
</feature>
<feature type="transmembrane region" description="Helical" evidence="7">
    <location>
        <begin position="147"/>
        <end position="165"/>
    </location>
</feature>
<dbReference type="InterPro" id="IPR011066">
    <property type="entry name" value="MscS_channel_C_sf"/>
</dbReference>
<feature type="domain" description="Mechanosensitive ion channel MscS" evidence="9">
    <location>
        <begin position="349"/>
        <end position="415"/>
    </location>
</feature>
<keyword evidence="3" id="KW-1003">Cell membrane</keyword>
<feature type="signal peptide" evidence="8">
    <location>
        <begin position="1"/>
        <end position="27"/>
    </location>
</feature>
<dbReference type="InterPro" id="IPR049278">
    <property type="entry name" value="MS_channel_C"/>
</dbReference>
<dbReference type="RefSeq" id="WP_139798695.1">
    <property type="nucleotide sequence ID" value="NZ_FWXD01000006.1"/>
</dbReference>
<evidence type="ECO:0000256" key="2">
    <source>
        <dbReference type="ARBA" id="ARBA00008017"/>
    </source>
</evidence>
<keyword evidence="7" id="KW-0997">Cell inner membrane</keyword>
<evidence type="ECO:0000256" key="6">
    <source>
        <dbReference type="ARBA" id="ARBA00023136"/>
    </source>
</evidence>
<feature type="transmembrane region" description="Helical" evidence="7">
    <location>
        <begin position="306"/>
        <end position="323"/>
    </location>
</feature>
<accession>A0A1W1XE16</accession>
<name>A0A1W1XE16_9NEIS</name>
<dbReference type="SUPFAM" id="SSF50182">
    <property type="entry name" value="Sm-like ribonucleoproteins"/>
    <property type="match status" value="1"/>
</dbReference>
<evidence type="ECO:0000256" key="3">
    <source>
        <dbReference type="ARBA" id="ARBA00022475"/>
    </source>
</evidence>
<evidence type="ECO:0000256" key="1">
    <source>
        <dbReference type="ARBA" id="ARBA00004651"/>
    </source>
</evidence>
<dbReference type="InterPro" id="IPR023408">
    <property type="entry name" value="MscS_beta-dom_sf"/>
</dbReference>
<dbReference type="PANTHER" id="PTHR30221">
    <property type="entry name" value="SMALL-CONDUCTANCE MECHANOSENSITIVE CHANNEL"/>
    <property type="match status" value="1"/>
</dbReference>
<dbReference type="SUPFAM" id="SSF82689">
    <property type="entry name" value="Mechanosensitive channel protein MscS (YggB), C-terminal domain"/>
    <property type="match status" value="1"/>
</dbReference>
<dbReference type="STRING" id="1121001.SAMN02745857_01322"/>
<dbReference type="Gene3D" id="2.30.30.60">
    <property type="match status" value="1"/>
</dbReference>
<protein>
    <recommendedName>
        <fullName evidence="7">Small-conductance mechanosensitive channel</fullName>
    </recommendedName>
</protein>
<feature type="transmembrane region" description="Helical" evidence="7">
    <location>
        <begin position="335"/>
        <end position="361"/>
    </location>
</feature>
<dbReference type="PANTHER" id="PTHR30221:SF18">
    <property type="entry name" value="SLL0590 PROTEIN"/>
    <property type="match status" value="1"/>
</dbReference>
<dbReference type="InterPro" id="IPR010920">
    <property type="entry name" value="LSM_dom_sf"/>
</dbReference>
<dbReference type="Gene3D" id="3.30.70.100">
    <property type="match status" value="1"/>
</dbReference>
<sequence length="543" mass="59091">MLSGRILRIYLLLVALLPALSSGAVPAANPASAAATLSFLNRPIATFHAELAGASPKVRVQRATDVLERLPERELSQPLDHMDVMFGNQPVTVFRLGDRLLFSLLPGDLAPGDQRSYAALVNDTQAALRVALDAHKQQIHWPNLLRGLGYAILATLGLCFAAWCLNQLRSRLLAGVQTTLEKHALNRSSKGFDWTGSAYQLARRIVEVGTVMAFLALGYLWLVLILECFPITQPLGERLGNFLLGLLGRIAEGFLDAIPGLITVAVILLITRALQDLLGNLFDAVQQNRVTIPGIHADTVSATRRVVAVLVWALALTFAYPYIPGSQSDVFKGLSVLLGLMVTLGSAGLVNQLMSGMVLVYSRALRKGDLVSVGDTVGVVTELSTLSIKLVNLRNEEITLPNAVVVGNTIRNYTRTAGPQGPMLSTTVTIGYDTPWRQVHAMLTAAAHKTAGLVQQPAPYVLQRALSDFYVEYELFAHIPNPLDRAIVLSDLHANIQDEFNAAGVQIMSPHFENQPHQAVYVPRDQWFAPPAHTETPRSDHSR</sequence>
<keyword evidence="7" id="KW-0406">Ion transport</keyword>
<keyword evidence="7" id="KW-0407">Ion channel</keyword>
<comment type="subunit">
    <text evidence="7">Homoheptamer.</text>
</comment>
<dbReference type="GO" id="GO:0005886">
    <property type="term" value="C:plasma membrane"/>
    <property type="evidence" value="ECO:0007669"/>
    <property type="project" value="UniProtKB-SubCell"/>
</dbReference>
<comment type="subcellular location">
    <subcellularLocation>
        <location evidence="7">Cell inner membrane</location>
        <topology evidence="7">Multi-pass membrane protein</topology>
    </subcellularLocation>
    <subcellularLocation>
        <location evidence="1">Cell membrane</location>
        <topology evidence="1">Multi-pass membrane protein</topology>
    </subcellularLocation>
</comment>
<evidence type="ECO:0000256" key="7">
    <source>
        <dbReference type="RuleBase" id="RU369025"/>
    </source>
</evidence>
<gene>
    <name evidence="11" type="ORF">SAMN02745857_01322</name>
</gene>
<dbReference type="InterPro" id="IPR045275">
    <property type="entry name" value="MscS_archaea/bacteria_type"/>
</dbReference>
<keyword evidence="6 7" id="KW-0472">Membrane</keyword>
<keyword evidence="8" id="KW-0732">Signal</keyword>
<keyword evidence="7" id="KW-0813">Transport</keyword>
<evidence type="ECO:0000259" key="10">
    <source>
        <dbReference type="Pfam" id="PF21082"/>
    </source>
</evidence>
<dbReference type="InterPro" id="IPR006685">
    <property type="entry name" value="MscS_channel_2nd"/>
</dbReference>
<keyword evidence="4 7" id="KW-0812">Transmembrane</keyword>
<dbReference type="OrthoDB" id="9780668at2"/>
<proteinExistence type="inferred from homology"/>
<evidence type="ECO:0000313" key="12">
    <source>
        <dbReference type="Proteomes" id="UP000192761"/>
    </source>
</evidence>
<feature type="domain" description="Mechanosensitive ion channel MscS C-terminal" evidence="10">
    <location>
        <begin position="425"/>
        <end position="507"/>
    </location>
</feature>
<comment type="function">
    <text evidence="7">Mechanosensitive channel that participates in the regulation of osmotic pressure changes within the cell, opening in response to stretch forces in the membrane lipid bilayer, without the need for other proteins. Contributes to normal resistance to hypoosmotic shock. Forms an ion channel of 1.0 nanosiemens conductance with a slight preference for anions.</text>
</comment>
<dbReference type="Pfam" id="PF21082">
    <property type="entry name" value="MS_channel_3rd"/>
    <property type="match status" value="1"/>
</dbReference>
<keyword evidence="12" id="KW-1185">Reference proteome</keyword>
<dbReference type="AlphaFoldDB" id="A0A1W1XE16"/>
<organism evidence="11 12">
    <name type="scientific">Andreprevotia lacus DSM 23236</name>
    <dbReference type="NCBI Taxonomy" id="1121001"/>
    <lineage>
        <taxon>Bacteria</taxon>
        <taxon>Pseudomonadati</taxon>
        <taxon>Pseudomonadota</taxon>
        <taxon>Betaproteobacteria</taxon>
        <taxon>Neisseriales</taxon>
        <taxon>Chitinibacteraceae</taxon>
        <taxon>Andreprevotia</taxon>
    </lineage>
</organism>
<reference evidence="11 12" key="1">
    <citation type="submission" date="2017-04" db="EMBL/GenBank/DDBJ databases">
        <authorList>
            <person name="Afonso C.L."/>
            <person name="Miller P.J."/>
            <person name="Scott M.A."/>
            <person name="Spackman E."/>
            <person name="Goraichik I."/>
            <person name="Dimitrov K.M."/>
            <person name="Suarez D.L."/>
            <person name="Swayne D.E."/>
        </authorList>
    </citation>
    <scope>NUCLEOTIDE SEQUENCE [LARGE SCALE GENOMIC DNA]</scope>
    <source>
        <strain evidence="11 12">DSM 23236</strain>
    </source>
</reference>
<evidence type="ECO:0000256" key="8">
    <source>
        <dbReference type="SAM" id="SignalP"/>
    </source>
</evidence>
<comment type="similarity">
    <text evidence="2 7">Belongs to the MscS (TC 1.A.23) family.</text>
</comment>
<evidence type="ECO:0000259" key="9">
    <source>
        <dbReference type="Pfam" id="PF00924"/>
    </source>
</evidence>
<evidence type="ECO:0000313" key="11">
    <source>
        <dbReference type="EMBL" id="SMC22092.1"/>
    </source>
</evidence>
<dbReference type="EMBL" id="FWXD01000006">
    <property type="protein sequence ID" value="SMC22092.1"/>
    <property type="molecule type" value="Genomic_DNA"/>
</dbReference>
<evidence type="ECO:0000256" key="5">
    <source>
        <dbReference type="ARBA" id="ARBA00022989"/>
    </source>
</evidence>
<feature type="transmembrane region" description="Helical" evidence="7">
    <location>
        <begin position="246"/>
        <end position="270"/>
    </location>
</feature>
<dbReference type="GO" id="GO:0008381">
    <property type="term" value="F:mechanosensitive monoatomic ion channel activity"/>
    <property type="evidence" value="ECO:0007669"/>
    <property type="project" value="InterPro"/>
</dbReference>
<evidence type="ECO:0000256" key="4">
    <source>
        <dbReference type="ARBA" id="ARBA00022692"/>
    </source>
</evidence>
<feature type="chain" id="PRO_5012732255" description="Small-conductance mechanosensitive channel" evidence="8">
    <location>
        <begin position="28"/>
        <end position="543"/>
    </location>
</feature>
<dbReference type="Pfam" id="PF00924">
    <property type="entry name" value="MS_channel_2nd"/>
    <property type="match status" value="1"/>
</dbReference>
<keyword evidence="5 7" id="KW-1133">Transmembrane helix</keyword>
<dbReference type="Proteomes" id="UP000192761">
    <property type="component" value="Unassembled WGS sequence"/>
</dbReference>